<comment type="subcellular location">
    <subcellularLocation>
        <location evidence="1">Membrane</location>
        <topology evidence="1">Multi-pass membrane protein</topology>
    </subcellularLocation>
</comment>
<evidence type="ECO:0000256" key="8">
    <source>
        <dbReference type="ARBA" id="ARBA00022840"/>
    </source>
</evidence>
<keyword evidence="10 13" id="KW-1133">Transmembrane helix</keyword>
<evidence type="ECO:0000256" key="11">
    <source>
        <dbReference type="ARBA" id="ARBA00023136"/>
    </source>
</evidence>
<comment type="similarity">
    <text evidence="2">Belongs to the ABC transporter superfamily. ABCC family. Conjugate transporter (TC 3.A.1.208) subfamily.</text>
</comment>
<evidence type="ECO:0000256" key="13">
    <source>
        <dbReference type="SAM" id="Phobius"/>
    </source>
</evidence>
<dbReference type="Gene3D" id="1.20.1560.10">
    <property type="entry name" value="ABC transporter type 1, transmembrane domain"/>
    <property type="match status" value="2"/>
</dbReference>
<gene>
    <name evidence="16" type="ORF">ACJIZ3_022323</name>
</gene>
<evidence type="ECO:0000256" key="9">
    <source>
        <dbReference type="ARBA" id="ARBA00022967"/>
    </source>
</evidence>
<dbReference type="EC" id="7.6.2.2" evidence="3"/>
<dbReference type="InterPro" id="IPR050173">
    <property type="entry name" value="ABC_transporter_C-like"/>
</dbReference>
<feature type="transmembrane region" description="Helical" evidence="13">
    <location>
        <begin position="111"/>
        <end position="133"/>
    </location>
</feature>
<keyword evidence="17" id="KW-1185">Reference proteome</keyword>
<dbReference type="SUPFAM" id="SSF52540">
    <property type="entry name" value="P-loop containing nucleoside triphosphate hydrolases"/>
    <property type="match status" value="2"/>
</dbReference>
<dbReference type="CDD" id="cd18580">
    <property type="entry name" value="ABC_6TM_ABCC_D2"/>
    <property type="match status" value="1"/>
</dbReference>
<dbReference type="PANTHER" id="PTHR24223">
    <property type="entry name" value="ATP-BINDING CASSETTE SUB-FAMILY C"/>
    <property type="match status" value="1"/>
</dbReference>
<dbReference type="CDD" id="cd03244">
    <property type="entry name" value="ABCC_MRP_domain2"/>
    <property type="match status" value="1"/>
</dbReference>
<keyword evidence="4" id="KW-0813">Transport</keyword>
<keyword evidence="5 13" id="KW-0812">Transmembrane</keyword>
<evidence type="ECO:0000256" key="12">
    <source>
        <dbReference type="ARBA" id="ARBA00034018"/>
    </source>
</evidence>
<comment type="catalytic activity">
    <reaction evidence="12">
        <text>ATP + H2O + xenobioticSide 1 = ADP + phosphate + xenobioticSide 2.</text>
        <dbReference type="EC" id="7.6.2.2"/>
    </reaction>
</comment>
<feature type="domain" description="ABC transmembrane type-1" evidence="15">
    <location>
        <begin position="294"/>
        <end position="574"/>
    </location>
</feature>
<feature type="domain" description="ABC transmembrane type-1" evidence="15">
    <location>
        <begin position="915"/>
        <end position="1184"/>
    </location>
</feature>
<evidence type="ECO:0000256" key="2">
    <source>
        <dbReference type="ARBA" id="ARBA00009726"/>
    </source>
</evidence>
<dbReference type="PANTHER" id="PTHR24223:SF369">
    <property type="entry name" value="ABC TRANSPORTER C FAMILY MEMBER 10"/>
    <property type="match status" value="1"/>
</dbReference>
<feature type="transmembrane region" description="Helical" evidence="13">
    <location>
        <begin position="80"/>
        <end position="99"/>
    </location>
</feature>
<evidence type="ECO:0000256" key="3">
    <source>
        <dbReference type="ARBA" id="ARBA00012191"/>
    </source>
</evidence>
<keyword evidence="8" id="KW-0067">ATP-binding</keyword>
<evidence type="ECO:0000256" key="10">
    <source>
        <dbReference type="ARBA" id="ARBA00022989"/>
    </source>
</evidence>
<dbReference type="GO" id="GO:0005524">
    <property type="term" value="F:ATP binding"/>
    <property type="evidence" value="ECO:0007669"/>
    <property type="project" value="UniProtKB-KW"/>
</dbReference>
<dbReference type="Pfam" id="PF00005">
    <property type="entry name" value="ABC_tran"/>
    <property type="match status" value="2"/>
</dbReference>
<feature type="domain" description="ABC transporter" evidence="14">
    <location>
        <begin position="611"/>
        <end position="832"/>
    </location>
</feature>
<evidence type="ECO:0000256" key="6">
    <source>
        <dbReference type="ARBA" id="ARBA00022737"/>
    </source>
</evidence>
<dbReference type="FunFam" id="1.20.1560.10:FF:000002">
    <property type="entry name" value="ABC transporter C family member 5"/>
    <property type="match status" value="1"/>
</dbReference>
<dbReference type="InterPro" id="IPR044746">
    <property type="entry name" value="ABCC_6TM_D1"/>
</dbReference>
<proteinExistence type="inferred from homology"/>
<keyword evidence="9" id="KW-1278">Translocase</keyword>
<accession>A0ABD3TLU6</accession>
<evidence type="ECO:0000313" key="16">
    <source>
        <dbReference type="EMBL" id="KAL3837732.1"/>
    </source>
</evidence>
<dbReference type="FunFam" id="3.40.50.300:FF:000169">
    <property type="entry name" value="ABC transporter C family member 3"/>
    <property type="match status" value="1"/>
</dbReference>
<protein>
    <recommendedName>
        <fullName evidence="3">ABC-type xenobiotic transporter</fullName>
        <ecNumber evidence="3">7.6.2.2</ecNumber>
    </recommendedName>
</protein>
<dbReference type="Proteomes" id="UP001634393">
    <property type="component" value="Unassembled WGS sequence"/>
</dbReference>
<feature type="transmembrane region" description="Helical" evidence="13">
    <location>
        <begin position="1032"/>
        <end position="1054"/>
    </location>
</feature>
<keyword evidence="7" id="KW-0547">Nucleotide-binding</keyword>
<dbReference type="Pfam" id="PF00664">
    <property type="entry name" value="ABC_membrane"/>
    <property type="match status" value="2"/>
</dbReference>
<dbReference type="InterPro" id="IPR044726">
    <property type="entry name" value="ABCC_6TM_D2"/>
</dbReference>
<dbReference type="InterPro" id="IPR011527">
    <property type="entry name" value="ABC1_TM_dom"/>
</dbReference>
<dbReference type="EMBL" id="JBJXBP010000003">
    <property type="protein sequence ID" value="KAL3837732.1"/>
    <property type="molecule type" value="Genomic_DNA"/>
</dbReference>
<dbReference type="CDD" id="cd03250">
    <property type="entry name" value="ABCC_MRP_domain1"/>
    <property type="match status" value="1"/>
</dbReference>
<feature type="transmembrane region" description="Helical" evidence="13">
    <location>
        <begin position="37"/>
        <end position="59"/>
    </location>
</feature>
<dbReference type="InterPro" id="IPR017871">
    <property type="entry name" value="ABC_transporter-like_CS"/>
</dbReference>
<sequence length="1464" mass="164828">MESLWSVFCGASNCSDSHKTTICESSLIYLTHPSSCINHGLIICFDFLLLILFLFTIFSKTSLKSLHSIPHISKLQLLSSIYNGFLGLVYLSLGIWILEEKLRKTQEILPIHSWILLVFHGLIWLLLGLTLSLRGHRFSRTPLKLLSIVSFLFAGITCGLSLFAALFRKEVSFKMVLDTLSLLGSSLLLLCTYKSYRYENNVNHICDPLLSYETSSVEIVTLFAKAGFLSKFTFWWLNPLMKRGRDKTLVDEDMPKLRWDDRAETCYLLYTEILNKRKMSILKTILLCHWKEILVSGFFAALKVVTISTGPLLLKAFINVAEGKESFEYERYVLVVTLFFVKILESISQRQWYFRTRLIGLKVRSLLSATIYKKQLRLSNAAKLTHSSGEIINYVTNDAYRIGEFPYWFHQLWTTSLQLCLAVIILFQAVGLATIASMVVIILTVFCNMPLAKLQHKFQSKLMVAQDERLKAMSEALVNMKVLKLYAWETRFRYVIDNLRKIEDKWLYAVQLRKAYNSFLFWSSPLLISTATFGACYVLGVPLTSSNVFTFIATLRLVQDPVRTIPDVIGVLIQAKVAFERISKFLEAPELKTRDDRVKLDIDDVRNVVSFKSADLSWDENPLKPTLRNISLEVKKGEKIAICGEVGSGKSTLLAAVLGEVPITKGNVQVHGTVAYVSQSAWIQTGSIRENILFGSSFENERYQETLERCSLTKDLELLPYGDLTEIGERGVNLSGGQKQRIQLARALYKDADIYLLDDPFSAVDAHTATSLFNEYVMRALSAKTVLLVTHQVDFLPTFDSVLLISNGEILHAAPYPQLLATSQEFQELVNAHKETAGSERLSEVTSNKIHNPSSKEILKTYAEKKVNNNNTSEGDQLIKKEEREVGDTGFKPYTLYLKQNKGFLIFSITALCHLTFVLGQILQNSWMAANVDDPSVTTLRLILVYLFIGLGSSVVLLLRTVLTVVLGMQESRALFSGLLVSLFRAPMSFYDSTPLGRILSRVSADLSIVDLDLPFYLIFAVGATINCYSNLVVLAVVTWQVLFVSIPMVFLAIRLQSYYFSSAKELMRINGTTKSFIANHLAESVAGVITIRAFKEEDRFFAKNFELIDTNGSPFFHYFTANEWLIQRLETLSATILAFASLCMVLLPPGTFSSGFIGMALSYGLSLNMSFVFSINLQCMLANYIISVERLDQYSHITSEAPEVIEENRPPVDWPTEGKVEIQDLKIQYRPDAPLVLRGISCTFEGGHKIGIVGRTGSGKTTLIGALFRLVEPVGGRIVIDGIDISRIGLHDLRSRFGIIPQDPTLFTGTVRFNLDPLGQHSDQEIWEVLEKCQLKEAVQEKTEGLDSAVVEDGSNWSMGQRQLFCLGRALLRRSKILVLDEATASIDNATDMVLQKTIRTEFADCTVITVAHRIPTVMDCTKVLAISDGKLVEYDEPMKLMKREDSLFARLVQEYWSHSQAP</sequence>
<keyword evidence="11 13" id="KW-0472">Membrane</keyword>
<feature type="domain" description="ABC transporter" evidence="14">
    <location>
        <begin position="1221"/>
        <end position="1455"/>
    </location>
</feature>
<dbReference type="PROSITE" id="PS50893">
    <property type="entry name" value="ABC_TRANSPORTER_2"/>
    <property type="match status" value="2"/>
</dbReference>
<evidence type="ECO:0000256" key="4">
    <source>
        <dbReference type="ARBA" id="ARBA00022448"/>
    </source>
</evidence>
<feature type="transmembrane region" description="Helical" evidence="13">
    <location>
        <begin position="145"/>
        <end position="167"/>
    </location>
</feature>
<dbReference type="InterPro" id="IPR027417">
    <property type="entry name" value="P-loop_NTPase"/>
</dbReference>
<keyword evidence="6" id="KW-0677">Repeat</keyword>
<comment type="caution">
    <text evidence="16">The sequence shown here is derived from an EMBL/GenBank/DDBJ whole genome shotgun (WGS) entry which is preliminary data.</text>
</comment>
<feature type="transmembrane region" description="Helical" evidence="13">
    <location>
        <begin position="943"/>
        <end position="967"/>
    </location>
</feature>
<dbReference type="SUPFAM" id="SSF90123">
    <property type="entry name" value="ABC transporter transmembrane region"/>
    <property type="match status" value="2"/>
</dbReference>
<feature type="transmembrane region" description="Helical" evidence="13">
    <location>
        <begin position="519"/>
        <end position="540"/>
    </location>
</feature>
<dbReference type="PROSITE" id="PS50929">
    <property type="entry name" value="ABC_TM1F"/>
    <property type="match status" value="2"/>
</dbReference>
<dbReference type="CDD" id="cd18579">
    <property type="entry name" value="ABC_6TM_ABCC_D1"/>
    <property type="match status" value="1"/>
</dbReference>
<dbReference type="SMART" id="SM00382">
    <property type="entry name" value="AAA"/>
    <property type="match status" value="2"/>
</dbReference>
<dbReference type="InterPro" id="IPR056228">
    <property type="entry name" value="ABCC10-like_N"/>
</dbReference>
<evidence type="ECO:0000313" key="17">
    <source>
        <dbReference type="Proteomes" id="UP001634393"/>
    </source>
</evidence>
<organism evidence="16 17">
    <name type="scientific">Penstemon smallii</name>
    <dbReference type="NCBI Taxonomy" id="265156"/>
    <lineage>
        <taxon>Eukaryota</taxon>
        <taxon>Viridiplantae</taxon>
        <taxon>Streptophyta</taxon>
        <taxon>Embryophyta</taxon>
        <taxon>Tracheophyta</taxon>
        <taxon>Spermatophyta</taxon>
        <taxon>Magnoliopsida</taxon>
        <taxon>eudicotyledons</taxon>
        <taxon>Gunneridae</taxon>
        <taxon>Pentapetalae</taxon>
        <taxon>asterids</taxon>
        <taxon>lamiids</taxon>
        <taxon>Lamiales</taxon>
        <taxon>Plantaginaceae</taxon>
        <taxon>Cheloneae</taxon>
        <taxon>Penstemon</taxon>
    </lineage>
</organism>
<dbReference type="FunFam" id="3.40.50.300:FF:000923">
    <property type="entry name" value="ABC transporter C family member 10"/>
    <property type="match status" value="1"/>
</dbReference>
<dbReference type="GO" id="GO:0008559">
    <property type="term" value="F:ABC-type xenobiotic transporter activity"/>
    <property type="evidence" value="ECO:0007669"/>
    <property type="project" value="UniProtKB-EC"/>
</dbReference>
<evidence type="ECO:0000259" key="14">
    <source>
        <dbReference type="PROSITE" id="PS50893"/>
    </source>
</evidence>
<dbReference type="InterPro" id="IPR003439">
    <property type="entry name" value="ABC_transporter-like_ATP-bd"/>
</dbReference>
<evidence type="ECO:0000256" key="1">
    <source>
        <dbReference type="ARBA" id="ARBA00004141"/>
    </source>
</evidence>
<dbReference type="Gene3D" id="3.40.50.300">
    <property type="entry name" value="P-loop containing nucleotide triphosphate hydrolases"/>
    <property type="match status" value="2"/>
</dbReference>
<feature type="transmembrane region" description="Helical" evidence="13">
    <location>
        <begin position="1168"/>
        <end position="1187"/>
    </location>
</feature>
<reference evidence="16 17" key="1">
    <citation type="submission" date="2024-12" db="EMBL/GenBank/DDBJ databases">
        <title>The unique morphological basis and parallel evolutionary history of personate flowers in Penstemon.</title>
        <authorList>
            <person name="Depatie T.H."/>
            <person name="Wessinger C.A."/>
        </authorList>
    </citation>
    <scope>NUCLEOTIDE SEQUENCE [LARGE SCALE GENOMIC DNA]</scope>
    <source>
        <strain evidence="16">WTNN_2</strain>
        <tissue evidence="16">Leaf</tissue>
    </source>
</reference>
<name>A0ABD3TLU6_9LAMI</name>
<feature type="transmembrane region" description="Helical" evidence="13">
    <location>
        <begin position="1137"/>
        <end position="1162"/>
    </location>
</feature>
<dbReference type="PROSITE" id="PS00211">
    <property type="entry name" value="ABC_TRANSPORTER_1"/>
    <property type="match status" value="1"/>
</dbReference>
<evidence type="ECO:0000256" key="5">
    <source>
        <dbReference type="ARBA" id="ARBA00022692"/>
    </source>
</evidence>
<dbReference type="GO" id="GO:0016020">
    <property type="term" value="C:membrane"/>
    <property type="evidence" value="ECO:0007669"/>
    <property type="project" value="UniProtKB-SubCell"/>
</dbReference>
<evidence type="ECO:0000256" key="7">
    <source>
        <dbReference type="ARBA" id="ARBA00022741"/>
    </source>
</evidence>
<evidence type="ECO:0000259" key="15">
    <source>
        <dbReference type="PROSITE" id="PS50929"/>
    </source>
</evidence>
<dbReference type="InterPro" id="IPR036640">
    <property type="entry name" value="ABC1_TM_sf"/>
</dbReference>
<dbReference type="FunFam" id="1.20.1560.10:FF:000003">
    <property type="entry name" value="ABC transporter C family member 10"/>
    <property type="match status" value="1"/>
</dbReference>
<dbReference type="InterPro" id="IPR003593">
    <property type="entry name" value="AAA+_ATPase"/>
</dbReference>
<feature type="transmembrane region" description="Helical" evidence="13">
    <location>
        <begin position="904"/>
        <end position="923"/>
    </location>
</feature>
<feature type="transmembrane region" description="Helical" evidence="13">
    <location>
        <begin position="419"/>
        <end position="446"/>
    </location>
</feature>
<dbReference type="Pfam" id="PF24358">
    <property type="entry name" value="ABCC10_N"/>
    <property type="match status" value="1"/>
</dbReference>